<gene>
    <name evidence="1" type="ORF">METZ01_LOCUS85713</name>
</gene>
<dbReference type="Gene3D" id="3.40.190.10">
    <property type="entry name" value="Periplasmic binding protein-like II"/>
    <property type="match status" value="2"/>
</dbReference>
<accession>A0A381UXJ2</accession>
<dbReference type="PANTHER" id="PTHR42941">
    <property type="entry name" value="SLL1037 PROTEIN"/>
    <property type="match status" value="1"/>
</dbReference>
<protein>
    <recommendedName>
        <fullName evidence="2">PBP domain-containing protein</fullName>
    </recommendedName>
</protein>
<dbReference type="AlphaFoldDB" id="A0A381UXJ2"/>
<name>A0A381UXJ2_9ZZZZ</name>
<reference evidence="1" key="1">
    <citation type="submission" date="2018-05" db="EMBL/GenBank/DDBJ databases">
        <authorList>
            <person name="Lanie J.A."/>
            <person name="Ng W.-L."/>
            <person name="Kazmierczak K.M."/>
            <person name="Andrzejewski T.M."/>
            <person name="Davidsen T.M."/>
            <person name="Wayne K.J."/>
            <person name="Tettelin H."/>
            <person name="Glass J.I."/>
            <person name="Rusch D."/>
            <person name="Podicherti R."/>
            <person name="Tsui H.-C.T."/>
            <person name="Winkler M.E."/>
        </authorList>
    </citation>
    <scope>NUCLEOTIDE SEQUENCE</scope>
</reference>
<evidence type="ECO:0000313" key="1">
    <source>
        <dbReference type="EMBL" id="SVA32859.1"/>
    </source>
</evidence>
<dbReference type="InterPro" id="IPR011852">
    <property type="entry name" value="TRAP_TAXI"/>
</dbReference>
<dbReference type="SUPFAM" id="SSF53850">
    <property type="entry name" value="Periplasmic binding protein-like II"/>
    <property type="match status" value="1"/>
</dbReference>
<dbReference type="EMBL" id="UINC01007354">
    <property type="protein sequence ID" value="SVA32859.1"/>
    <property type="molecule type" value="Genomic_DNA"/>
</dbReference>
<evidence type="ECO:0008006" key="2">
    <source>
        <dbReference type="Google" id="ProtNLM"/>
    </source>
</evidence>
<organism evidence="1">
    <name type="scientific">marine metagenome</name>
    <dbReference type="NCBI Taxonomy" id="408172"/>
    <lineage>
        <taxon>unclassified sequences</taxon>
        <taxon>metagenomes</taxon>
        <taxon>ecological metagenomes</taxon>
    </lineage>
</organism>
<proteinExistence type="predicted"/>
<sequence length="298" mass="34293">MKLILKIFILILLLCSSSVTLWGRQQNIILTGSQNTGSYIFANELARLWSSSKTSRKIEFVIHPEISPESRLTQLENNRVTLAIIDAAIAHKELKKHPGLRVLTVLWQNWLYVMGTVPGPLLSLESTQTLLVHDNSFYFAQVWKNLAPQTKINWFNTESIPNFSEGFSEEVLVFTGPAPLKEVNDWLEQFPGIRLLSLNQQLIQALRLKFSWLITQKLPANKYHYQTEELEGVAWYPVLVVRRDFSQEHAKTLLNLIFAQSKALNPNVLFQSLLRTNNIAFKKIYAYHAAAKKMLRFK</sequence>
<dbReference type="PANTHER" id="PTHR42941:SF1">
    <property type="entry name" value="SLL1037 PROTEIN"/>
    <property type="match status" value="1"/>
</dbReference>